<proteinExistence type="predicted"/>
<gene>
    <name evidence="1" type="primary">SMC1_5</name>
    <name evidence="1" type="ORF">PGT21_036573</name>
</gene>
<name>A0A5B0PNL3_PUCGR</name>
<accession>A0A5B0PNL3</accession>
<comment type="caution">
    <text evidence="1">The sequence shown here is derived from an EMBL/GenBank/DDBJ whole genome shotgun (WGS) entry which is preliminary data.</text>
</comment>
<dbReference type="Proteomes" id="UP000324748">
    <property type="component" value="Unassembled WGS sequence"/>
</dbReference>
<evidence type="ECO:0000313" key="2">
    <source>
        <dbReference type="Proteomes" id="UP000324748"/>
    </source>
</evidence>
<dbReference type="EMBL" id="VSWC01000053">
    <property type="protein sequence ID" value="KAA1102178.1"/>
    <property type="molecule type" value="Genomic_DNA"/>
</dbReference>
<reference evidence="1 2" key="1">
    <citation type="submission" date="2019-05" db="EMBL/GenBank/DDBJ databases">
        <title>Emergence of the Ug99 lineage of the wheat stem rust pathogen through somatic hybridization.</title>
        <authorList>
            <person name="Li F."/>
            <person name="Upadhyaya N.M."/>
            <person name="Sperschneider J."/>
            <person name="Matny O."/>
            <person name="Nguyen-Phuc H."/>
            <person name="Mago R."/>
            <person name="Raley C."/>
            <person name="Miller M.E."/>
            <person name="Silverstein K.A.T."/>
            <person name="Henningsen E."/>
            <person name="Hirsch C.D."/>
            <person name="Visser B."/>
            <person name="Pretorius Z.A."/>
            <person name="Steffenson B.J."/>
            <person name="Schwessinger B."/>
            <person name="Dodds P.N."/>
            <person name="Figueroa M."/>
        </authorList>
    </citation>
    <scope>NUCLEOTIDE SEQUENCE [LARGE SCALE GENOMIC DNA]</scope>
    <source>
        <strain evidence="1">21-0</strain>
    </source>
</reference>
<dbReference type="AlphaFoldDB" id="A0A5B0PNL3"/>
<organism evidence="1 2">
    <name type="scientific">Puccinia graminis f. sp. tritici</name>
    <dbReference type="NCBI Taxonomy" id="56615"/>
    <lineage>
        <taxon>Eukaryota</taxon>
        <taxon>Fungi</taxon>
        <taxon>Dikarya</taxon>
        <taxon>Basidiomycota</taxon>
        <taxon>Pucciniomycotina</taxon>
        <taxon>Pucciniomycetes</taxon>
        <taxon>Pucciniales</taxon>
        <taxon>Pucciniaceae</taxon>
        <taxon>Puccinia</taxon>
    </lineage>
</organism>
<evidence type="ECO:0000313" key="1">
    <source>
        <dbReference type="EMBL" id="KAA1102178.1"/>
    </source>
</evidence>
<protein>
    <submittedName>
        <fullName evidence="1">Structural maintenance of chromosomes protein 1</fullName>
    </submittedName>
</protein>
<dbReference type="OrthoDB" id="5575062at2759"/>
<keyword evidence="2" id="KW-1185">Reference proteome</keyword>
<sequence>MWPPLNPTTSSLKQKNFLVFQGDVEAIASQNPKSLSKLIDQISAAEYERKKAAYFGGIEKFKRHDC</sequence>